<dbReference type="Gene3D" id="3.40.50.1000">
    <property type="entry name" value="HAD superfamily/HAD-like"/>
    <property type="match status" value="1"/>
</dbReference>
<evidence type="ECO:0000259" key="1">
    <source>
        <dbReference type="Pfam" id="PF13302"/>
    </source>
</evidence>
<dbReference type="InterPro" id="IPR000182">
    <property type="entry name" value="GNAT_dom"/>
</dbReference>
<feature type="domain" description="N-acetyltransferase" evidence="1">
    <location>
        <begin position="7"/>
        <end position="141"/>
    </location>
</feature>
<dbReference type="Pfam" id="PF13302">
    <property type="entry name" value="Acetyltransf_3"/>
    <property type="match status" value="1"/>
</dbReference>
<dbReference type="InterPro" id="IPR036412">
    <property type="entry name" value="HAD-like_sf"/>
</dbReference>
<dbReference type="InterPro" id="IPR010037">
    <property type="entry name" value="FkbH_domain"/>
</dbReference>
<dbReference type="NCBIfam" id="TIGR03585">
    <property type="entry name" value="PseH"/>
    <property type="match status" value="1"/>
</dbReference>
<dbReference type="SUPFAM" id="SSF55729">
    <property type="entry name" value="Acyl-CoA N-acyltransferases (Nat)"/>
    <property type="match status" value="1"/>
</dbReference>
<name>A0ABN8E0U3_9VIBR</name>
<dbReference type="InterPro" id="IPR036514">
    <property type="entry name" value="SGNH_hydro_sf"/>
</dbReference>
<dbReference type="SUPFAM" id="SSF56784">
    <property type="entry name" value="HAD-like"/>
    <property type="match status" value="1"/>
</dbReference>
<proteinExistence type="predicted"/>
<accession>A0ABN8E0U3</accession>
<evidence type="ECO:0000313" key="3">
    <source>
        <dbReference type="Proteomes" id="UP000838672"/>
    </source>
</evidence>
<gene>
    <name evidence="2" type="ORF">VST7929_02624</name>
</gene>
<reference evidence="2" key="1">
    <citation type="submission" date="2021-11" db="EMBL/GenBank/DDBJ databases">
        <authorList>
            <person name="Rodrigo-Torres L."/>
            <person name="Arahal R. D."/>
            <person name="Lucena T."/>
        </authorList>
    </citation>
    <scope>NUCLEOTIDE SEQUENCE</scope>
    <source>
        <strain evidence="2">CECT 7929</strain>
    </source>
</reference>
<dbReference type="EMBL" id="CAKLDI010000001">
    <property type="protein sequence ID" value="CAH0534674.1"/>
    <property type="molecule type" value="Genomic_DNA"/>
</dbReference>
<dbReference type="InterPro" id="IPR020036">
    <property type="entry name" value="PseH"/>
</dbReference>
<dbReference type="InterPro" id="IPR010033">
    <property type="entry name" value="HAD_SF_ppase_IIIC"/>
</dbReference>
<comment type="caution">
    <text evidence="2">The sequence shown here is derived from an EMBL/GenBank/DDBJ whole genome shotgun (WGS) entry which is preliminary data.</text>
</comment>
<dbReference type="InterPro" id="IPR023214">
    <property type="entry name" value="HAD_sf"/>
</dbReference>
<dbReference type="NCBIfam" id="TIGR01686">
    <property type="entry name" value="FkbH"/>
    <property type="match status" value="1"/>
</dbReference>
<dbReference type="InterPro" id="IPR016181">
    <property type="entry name" value="Acyl_CoA_acyltransferase"/>
</dbReference>
<dbReference type="Gene3D" id="3.40.50.1110">
    <property type="entry name" value="SGNH hydrolase"/>
    <property type="match status" value="1"/>
</dbReference>
<keyword evidence="3" id="KW-1185">Reference proteome</keyword>
<dbReference type="Gene3D" id="3.40.630.30">
    <property type="match status" value="1"/>
</dbReference>
<dbReference type="NCBIfam" id="TIGR01681">
    <property type="entry name" value="HAD-SF-IIIC"/>
    <property type="match status" value="1"/>
</dbReference>
<evidence type="ECO:0000313" key="2">
    <source>
        <dbReference type="EMBL" id="CAH0534674.1"/>
    </source>
</evidence>
<protein>
    <recommendedName>
        <fullName evidence="1">N-acetyltransferase domain-containing protein</fullName>
    </recommendedName>
</protein>
<dbReference type="RefSeq" id="WP_237467679.1">
    <property type="nucleotide sequence ID" value="NZ_CAKLDI010000001.1"/>
</dbReference>
<organism evidence="2 3">
    <name type="scientific">Vibrio stylophorae</name>
    <dbReference type="NCBI Taxonomy" id="659351"/>
    <lineage>
        <taxon>Bacteria</taxon>
        <taxon>Pseudomonadati</taxon>
        <taxon>Pseudomonadota</taxon>
        <taxon>Gammaproteobacteria</taxon>
        <taxon>Vibrionales</taxon>
        <taxon>Vibrionaceae</taxon>
        <taxon>Vibrio</taxon>
    </lineage>
</organism>
<sequence>MTNFSLRLADDNDKWMVRNWRNHPDVRKVMLTGHVISEDEHLVWWNKTLASSDRRVLILQDSNTPVGVIIFNRIDAEKKTAWWGFYLDNASLRPNQKTQVWIEAEKAVIDYAGRVLGLYELYGDVVAENEAVWLLHKKFGFIECAAPEGVVESSRNVRFIKYVWAENKADLRAGLYLFASHNTDFLTESLRKQVKAYSQFPYQIKQIDFARYQVDLLDKARVELNTPSSCYIFLERIEDFFADIYTLPTEESLLNVEARIAAYLSFIRQIAMRGNRVYVADFAIQKGFPSSIEEQLEGSKIDQIIQQWNETLYQLRAENLIEILPYSAVMHRTGQSFSNKYWYVARAPFSAQFLQAYSQSIIGVILASHSLSARALVLDLDNTLWKGIIGDDGKDGIALGGDYPGNIYKELQALFYSLKQRGILLTICSKNTQEIALDAIATHPEMRLRNDDFVSHRINWNPKSQNIKELAQELNLGVQSLCFIDDNPAEREEVRRNVPGVFVPELPDDPAEWYQFICHLPELFVSQVNESDKRRAELYKKRVDIQKAQTSFTDRSDFLRSLDMDVCIEALSNDNFERTFQLFNKTNQFNTTTTRYTKEQLQRWMALKEYRVLHVRSKDKYSDEYEGVAALVIICKPNRWVIDNFVMSCRVMGRDIEKALLGQLVYQAQKSGVGLVVGRYIASAKNLPVKDLYKDNLFSQGEGNHWLFDLNTQTSPDMSNIMRIHWNA</sequence>
<dbReference type="Proteomes" id="UP000838672">
    <property type="component" value="Unassembled WGS sequence"/>
</dbReference>